<sequence>MIAGRARRRARLRKESVKMCSMSVTKALCGRHAAFVGTLEQRFELAPEPFDDACTRVAHLYLRPREDAPPACPDGPSVMLTVDGQPLDAPNGQMQGCGPRIEGRALVRALAKRIEDQFVSAGVPQLIASLQAEVIASQLGRDAFLKAGSTLHEARANPCVFQQAVDVRIDGDKVTFHKTTTYVAPEAKSEKDPVLVRVVDVALTFSAKRGDLWLWHLAARCFGADQNWVIEARVDHAEVRERNEANTPGALAALKDAHGVPAPPDLFASLVQWLKVALGAQGIVFDERHPGEGTPGRAPVRPALVSLATFEQAATCVAARQSWKRWANGMAKYRLSGTTVFANNVQVLGSQRLDPWDSEAENAVLAFAQRGCELGKRHYEQFQTAHKVAWQCQIPPESLCYGEIFIRGKQAELDDTALRAQAKLDLRRELRAAPSHITIDLPDRLAETPTAVAFTRVKKAYQALHEWASANRAALGTLQLPSQIRQLLEKVDLQRPGVNLDAFATQAFTAQDLATVAHALSETMADTVIAWIVATFTDDVMRRRMLDAVTQSGHGGTFSVIQGHGAITFERLGGGRKTHIKCDLPASEKAPPDVTLEHCWDFKFDPEGAHGISWGGAEGSLPAEIASANLTVFSVWRLTPAGMELQEANYAAQVVGVRPEDRHAEPLDGSVLGASPQPMPT</sequence>
<dbReference type="AlphaFoldDB" id="A0A0G3ICA2"/>
<evidence type="ECO:0000313" key="2">
    <source>
        <dbReference type="EMBL" id="AKK24822.1"/>
    </source>
</evidence>
<proteinExistence type="predicted"/>
<dbReference type="Proteomes" id="UP000035050">
    <property type="component" value="Plasmid pPO70-1"/>
</dbReference>
<evidence type="ECO:0000256" key="1">
    <source>
        <dbReference type="SAM" id="MobiDB-lite"/>
    </source>
</evidence>
<geneLocation type="plasmid" evidence="2 3">
    <name>pPO70-1</name>
</geneLocation>
<dbReference type="PATRIC" id="fig|573737.6.peg.5780"/>
<reference evidence="2" key="1">
    <citation type="submission" date="2016-06" db="EMBL/GenBank/DDBJ databases">
        <title>Pandoraea oxalativorans DSM 23570 Genome Sequencing.</title>
        <authorList>
            <person name="Ee R."/>
            <person name="Lim Y.-L."/>
            <person name="Yong D."/>
            <person name="Yin W.-F."/>
            <person name="Chan K.-G."/>
        </authorList>
    </citation>
    <scope>NUCLEOTIDE SEQUENCE</scope>
    <source>
        <strain evidence="2">DSM 23570</strain>
        <plasmid evidence="2">pPO70-1</plasmid>
    </source>
</reference>
<feature type="region of interest" description="Disordered" evidence="1">
    <location>
        <begin position="662"/>
        <end position="681"/>
    </location>
</feature>
<protein>
    <submittedName>
        <fullName evidence="2">Uncharacterized protein</fullName>
    </submittedName>
</protein>
<dbReference type="EMBL" id="CP011518">
    <property type="protein sequence ID" value="AKK24822.1"/>
    <property type="molecule type" value="Genomic_DNA"/>
</dbReference>
<dbReference type="KEGG" id="pox:MB84_29000"/>
<organism evidence="2 3">
    <name type="scientific">Pandoraea oxalativorans</name>
    <dbReference type="NCBI Taxonomy" id="573737"/>
    <lineage>
        <taxon>Bacteria</taxon>
        <taxon>Pseudomonadati</taxon>
        <taxon>Pseudomonadota</taxon>
        <taxon>Betaproteobacteria</taxon>
        <taxon>Burkholderiales</taxon>
        <taxon>Burkholderiaceae</taxon>
        <taxon>Pandoraea</taxon>
    </lineage>
</organism>
<accession>A0A0G3ICA2</accession>
<gene>
    <name evidence="2" type="ORF">MB84_29000</name>
</gene>
<evidence type="ECO:0000313" key="3">
    <source>
        <dbReference type="Proteomes" id="UP000035050"/>
    </source>
</evidence>
<name>A0A0G3ICA2_9BURK</name>
<keyword evidence="2" id="KW-0614">Plasmid</keyword>
<keyword evidence="3" id="KW-1185">Reference proteome</keyword>